<reference evidence="1 2" key="1">
    <citation type="submission" date="2019-11" db="EMBL/GenBank/DDBJ databases">
        <title>Isolation of a new High Light Tolerant Cyanobacteria.</title>
        <authorList>
            <person name="Dobson Z."/>
            <person name="Vaughn N."/>
            <person name="Vaughn M."/>
            <person name="Fromme P."/>
            <person name="Mazor Y."/>
        </authorList>
    </citation>
    <scope>NUCLEOTIDE SEQUENCE [LARGE SCALE GENOMIC DNA]</scope>
    <source>
        <strain evidence="1 2">0216</strain>
    </source>
</reference>
<dbReference type="EMBL" id="WMIA01000001">
    <property type="protein sequence ID" value="MTF37396.1"/>
    <property type="molecule type" value="Genomic_DNA"/>
</dbReference>
<organism evidence="1 2">
    <name type="scientific">Cyanobacterium aponinum 0216</name>
    <dbReference type="NCBI Taxonomy" id="2676140"/>
    <lineage>
        <taxon>Bacteria</taxon>
        <taxon>Bacillati</taxon>
        <taxon>Cyanobacteriota</taxon>
        <taxon>Cyanophyceae</taxon>
        <taxon>Oscillatoriophycideae</taxon>
        <taxon>Chroococcales</taxon>
        <taxon>Geminocystaceae</taxon>
        <taxon>Cyanobacterium</taxon>
    </lineage>
</organism>
<comment type="caution">
    <text evidence="1">The sequence shown here is derived from an EMBL/GenBank/DDBJ whole genome shotgun (WGS) entry which is preliminary data.</text>
</comment>
<sequence length="150" mass="16130">MNINSSLKILLLSSPAVIGTLFLNLVYGDSVQALDLSNSEGSISTSNPSPSNLNCDRSVCTGNQYLAAFPQVDQQESVNQFPNVEQNEEGHLLLDVTEEESDTAVQMFGCDCVKAINALRQLRGIPVGVEGDRILPGPLIRPCTQRLPSA</sequence>
<dbReference type="RefSeq" id="WP_155082363.1">
    <property type="nucleotide sequence ID" value="NZ_WMIA01000001.1"/>
</dbReference>
<dbReference type="AlphaFoldDB" id="A0A844GTK0"/>
<proteinExistence type="predicted"/>
<evidence type="ECO:0000313" key="2">
    <source>
        <dbReference type="Proteomes" id="UP000437131"/>
    </source>
</evidence>
<protein>
    <submittedName>
        <fullName evidence="1">Uncharacterized protein</fullName>
    </submittedName>
</protein>
<gene>
    <name evidence="1" type="ORF">GGC33_00380</name>
</gene>
<accession>A0A844GTK0</accession>
<name>A0A844GTK0_9CHRO</name>
<evidence type="ECO:0000313" key="1">
    <source>
        <dbReference type="EMBL" id="MTF37396.1"/>
    </source>
</evidence>
<dbReference type="Proteomes" id="UP000437131">
    <property type="component" value="Unassembled WGS sequence"/>
</dbReference>